<evidence type="ECO:0000256" key="3">
    <source>
        <dbReference type="ARBA" id="ARBA00023015"/>
    </source>
</evidence>
<keyword evidence="4" id="KW-0804">Transcription</keyword>
<evidence type="ECO:0000256" key="2">
    <source>
        <dbReference type="ARBA" id="ARBA00022723"/>
    </source>
</evidence>
<accession>A0A1Y2CKX9</accession>
<dbReference type="GO" id="GO:0008270">
    <property type="term" value="F:zinc ion binding"/>
    <property type="evidence" value="ECO:0007669"/>
    <property type="project" value="InterPro"/>
</dbReference>
<feature type="compositionally biased region" description="Low complexity" evidence="6">
    <location>
        <begin position="98"/>
        <end position="114"/>
    </location>
</feature>
<organism evidence="8 9">
    <name type="scientific">Rhizoclosmatium globosum</name>
    <dbReference type="NCBI Taxonomy" id="329046"/>
    <lineage>
        <taxon>Eukaryota</taxon>
        <taxon>Fungi</taxon>
        <taxon>Fungi incertae sedis</taxon>
        <taxon>Chytridiomycota</taxon>
        <taxon>Chytridiomycota incertae sedis</taxon>
        <taxon>Chytridiomycetes</taxon>
        <taxon>Chytridiales</taxon>
        <taxon>Chytriomycetaceae</taxon>
        <taxon>Rhizoclosmatium</taxon>
    </lineage>
</organism>
<evidence type="ECO:0000256" key="1">
    <source>
        <dbReference type="ARBA" id="ARBA00004123"/>
    </source>
</evidence>
<keyword evidence="2" id="KW-0479">Metal-binding</keyword>
<evidence type="ECO:0000256" key="5">
    <source>
        <dbReference type="ARBA" id="ARBA00023242"/>
    </source>
</evidence>
<dbReference type="AlphaFoldDB" id="A0A1Y2CKX9"/>
<evidence type="ECO:0000313" key="8">
    <source>
        <dbReference type="EMBL" id="ORY47660.1"/>
    </source>
</evidence>
<dbReference type="SMART" id="SM00066">
    <property type="entry name" value="GAL4"/>
    <property type="match status" value="2"/>
</dbReference>
<dbReference type="InterPro" id="IPR001138">
    <property type="entry name" value="Zn2Cys6_DnaBD"/>
</dbReference>
<sequence length="658" mass="74845">MAPRPKPCVKCKRARKKCEVSGDGVNCLRCLSLGALCCFEVVPKSGDRRTLAAYPCDRCSRNRWKCTVHPGQTVCHLCQEHGTEADCQVVPALQPTPSQDYSSSETQTTSTSDSIPSAKGVLDQVLQVFNSSLQETQFDYADWRMEDPDLMPTIEDFMLAWSLSTANGTRPPVWFGMDGDYFLRTFFVQPSYLRFALCAIAAHVHNPPLPEAVSFSLFQRARKAILRMAGCKPCVDMVKAYGYLVLFAIHKGQPAVGQNFLKLGLDVIRDLRLDVDPDDSPWLFHLNLTPRQKEDRRRAFWGLYGNYMADLGYNPDPSFECDISGDNVKPPGEVFDLGQPIFEDSVALKWVWKLSEILHRNRKSLLKPPQSLLKILDLDTSHGLIENVQIIISQCKYLLLYSSSPLEITYEDAERFKVQLANVSVRFLFHTYALNFLTLSCLSALHRPKLYATSLKSCNPRFLSLKQHEDILSATNQCLECAHRLTNIFFHTHEECMTYVGFSIFTQLIYNLFEACIICWFASCRMTVAWRALMNPAYVEREKLLAMATKLTEFMQRVVKVEGTKSGSTIVILRCMQAMVREMFIYRRGAVIEDSESRSGIDGLELRMTVMSLVGDDFETIEKEPYAYLGLLGLEVAGGVRWKGKYEPEWRMFWTSNT</sequence>
<feature type="region of interest" description="Disordered" evidence="6">
    <location>
        <begin position="96"/>
        <end position="115"/>
    </location>
</feature>
<comment type="subcellular location">
    <subcellularLocation>
        <location evidence="1">Nucleus</location>
    </subcellularLocation>
</comment>
<name>A0A1Y2CKX9_9FUNG</name>
<comment type="caution">
    <text evidence="8">The sequence shown here is derived from an EMBL/GenBank/DDBJ whole genome shotgun (WGS) entry which is preliminary data.</text>
</comment>
<keyword evidence="9" id="KW-1185">Reference proteome</keyword>
<gene>
    <name evidence="8" type="ORF">BCR33DRAFT_735849</name>
</gene>
<feature type="domain" description="Zn(2)-C6 fungal-type" evidence="7">
    <location>
        <begin position="7"/>
        <end position="38"/>
    </location>
</feature>
<evidence type="ECO:0000313" key="9">
    <source>
        <dbReference type="Proteomes" id="UP000193642"/>
    </source>
</evidence>
<evidence type="ECO:0000259" key="7">
    <source>
        <dbReference type="PROSITE" id="PS00463"/>
    </source>
</evidence>
<dbReference type="CDD" id="cd00067">
    <property type="entry name" value="GAL4"/>
    <property type="match status" value="1"/>
</dbReference>
<dbReference type="EMBL" id="MCGO01000013">
    <property type="protein sequence ID" value="ORY47660.1"/>
    <property type="molecule type" value="Genomic_DNA"/>
</dbReference>
<keyword evidence="3" id="KW-0805">Transcription regulation</keyword>
<keyword evidence="5" id="KW-0539">Nucleus</keyword>
<dbReference type="InterPro" id="IPR050815">
    <property type="entry name" value="TF_fung"/>
</dbReference>
<dbReference type="GO" id="GO:0000981">
    <property type="term" value="F:DNA-binding transcription factor activity, RNA polymerase II-specific"/>
    <property type="evidence" value="ECO:0007669"/>
    <property type="project" value="InterPro"/>
</dbReference>
<dbReference type="Proteomes" id="UP000193642">
    <property type="component" value="Unassembled WGS sequence"/>
</dbReference>
<dbReference type="GO" id="GO:0005634">
    <property type="term" value="C:nucleus"/>
    <property type="evidence" value="ECO:0007669"/>
    <property type="project" value="UniProtKB-SubCell"/>
</dbReference>
<dbReference type="PANTHER" id="PTHR47338:SF5">
    <property type="entry name" value="ZN(II)2CYS6 TRANSCRIPTION FACTOR (EUROFUNG)"/>
    <property type="match status" value="1"/>
</dbReference>
<reference evidence="8 9" key="1">
    <citation type="submission" date="2016-07" db="EMBL/GenBank/DDBJ databases">
        <title>Pervasive Adenine N6-methylation of Active Genes in Fungi.</title>
        <authorList>
            <consortium name="DOE Joint Genome Institute"/>
            <person name="Mondo S.J."/>
            <person name="Dannebaum R.O."/>
            <person name="Kuo R.C."/>
            <person name="Labutti K."/>
            <person name="Haridas S."/>
            <person name="Kuo A."/>
            <person name="Salamov A."/>
            <person name="Ahrendt S.R."/>
            <person name="Lipzen A."/>
            <person name="Sullivan W."/>
            <person name="Andreopoulos W.B."/>
            <person name="Clum A."/>
            <person name="Lindquist E."/>
            <person name="Daum C."/>
            <person name="Ramamoorthy G.K."/>
            <person name="Gryganskyi A."/>
            <person name="Culley D."/>
            <person name="Magnuson J.K."/>
            <person name="James T.Y."/>
            <person name="O'Malley M.A."/>
            <person name="Stajich J.E."/>
            <person name="Spatafora J.W."/>
            <person name="Visel A."/>
            <person name="Grigoriev I.V."/>
        </authorList>
    </citation>
    <scope>NUCLEOTIDE SEQUENCE [LARGE SCALE GENOMIC DNA]</scope>
    <source>
        <strain evidence="8 9">JEL800</strain>
    </source>
</reference>
<dbReference type="PROSITE" id="PS00463">
    <property type="entry name" value="ZN2_CY6_FUNGAL_1"/>
    <property type="match status" value="1"/>
</dbReference>
<dbReference type="CDD" id="cd12148">
    <property type="entry name" value="fungal_TF_MHR"/>
    <property type="match status" value="1"/>
</dbReference>
<proteinExistence type="predicted"/>
<evidence type="ECO:0000256" key="4">
    <source>
        <dbReference type="ARBA" id="ARBA00023163"/>
    </source>
</evidence>
<evidence type="ECO:0000256" key="6">
    <source>
        <dbReference type="SAM" id="MobiDB-lite"/>
    </source>
</evidence>
<protein>
    <recommendedName>
        <fullName evidence="7">Zn(2)-C6 fungal-type domain-containing protein</fullName>
    </recommendedName>
</protein>
<dbReference type="PANTHER" id="PTHR47338">
    <property type="entry name" value="ZN(II)2CYS6 TRANSCRIPTION FACTOR (EUROFUNG)-RELATED"/>
    <property type="match status" value="1"/>
</dbReference>